<accession>A0AA41ZEC1</accession>
<organism evidence="3 4">
    <name type="scientific">Sphingomonas lycopersici</name>
    <dbReference type="NCBI Taxonomy" id="2951807"/>
    <lineage>
        <taxon>Bacteria</taxon>
        <taxon>Pseudomonadati</taxon>
        <taxon>Pseudomonadota</taxon>
        <taxon>Alphaproteobacteria</taxon>
        <taxon>Sphingomonadales</taxon>
        <taxon>Sphingomonadaceae</taxon>
        <taxon>Sphingomonas</taxon>
    </lineage>
</organism>
<dbReference type="Gene3D" id="3.40.1440.10">
    <property type="entry name" value="GIY-YIG endonuclease"/>
    <property type="match status" value="1"/>
</dbReference>
<feature type="domain" description="GIY-YIG" evidence="2">
    <location>
        <begin position="1"/>
        <end position="77"/>
    </location>
</feature>
<dbReference type="InterPro" id="IPR035901">
    <property type="entry name" value="GIY-YIG_endonuc_sf"/>
</dbReference>
<name>A0AA41ZEC1_9SPHN</name>
<sequence>MGGWTYFMTNKPRGVLYIGVTAHRAARVDQHRRGAGSSFCRRYGLTRLVLAEPHDTILDAIVREKALKAWKRDGKITLIEATKPRWDDLFDLIA</sequence>
<dbReference type="CDD" id="cd10448">
    <property type="entry name" value="GIY-YIG_unchar_3"/>
    <property type="match status" value="1"/>
</dbReference>
<proteinExistence type="inferred from homology"/>
<dbReference type="RefSeq" id="WP_179513032.1">
    <property type="nucleotide sequence ID" value="NZ_JANFAV010000005.1"/>
</dbReference>
<dbReference type="Pfam" id="PF01541">
    <property type="entry name" value="GIY-YIG"/>
    <property type="match status" value="1"/>
</dbReference>
<dbReference type="PANTHER" id="PTHR34477">
    <property type="entry name" value="UPF0213 PROTEIN YHBQ"/>
    <property type="match status" value="1"/>
</dbReference>
<dbReference type="AlphaFoldDB" id="A0AA41ZEC1"/>
<protein>
    <submittedName>
        <fullName evidence="3">GIY-YIG nuclease family protein</fullName>
    </submittedName>
</protein>
<dbReference type="PROSITE" id="PS50164">
    <property type="entry name" value="GIY_YIG"/>
    <property type="match status" value="1"/>
</dbReference>
<dbReference type="InterPro" id="IPR050190">
    <property type="entry name" value="UPF0213_domain"/>
</dbReference>
<dbReference type="Proteomes" id="UP001165565">
    <property type="component" value="Unassembled WGS sequence"/>
</dbReference>
<comment type="caution">
    <text evidence="3">The sequence shown here is derived from an EMBL/GenBank/DDBJ whole genome shotgun (WGS) entry which is preliminary data.</text>
</comment>
<comment type="similarity">
    <text evidence="1">Belongs to the UPF0213 family.</text>
</comment>
<dbReference type="InterPro" id="IPR000305">
    <property type="entry name" value="GIY-YIG_endonuc"/>
</dbReference>
<dbReference type="SUPFAM" id="SSF82771">
    <property type="entry name" value="GIY-YIG endonuclease"/>
    <property type="match status" value="1"/>
</dbReference>
<keyword evidence="4" id="KW-1185">Reference proteome</keyword>
<gene>
    <name evidence="3" type="ORF">NEE01_09710</name>
</gene>
<evidence type="ECO:0000313" key="3">
    <source>
        <dbReference type="EMBL" id="MCW6535061.1"/>
    </source>
</evidence>
<dbReference type="EMBL" id="JANFAV010000005">
    <property type="protein sequence ID" value="MCW6535061.1"/>
    <property type="molecule type" value="Genomic_DNA"/>
</dbReference>
<reference evidence="3" key="1">
    <citation type="submission" date="2022-06" db="EMBL/GenBank/DDBJ databases">
        <title>Sphingomonas sp. nov. isolated from rhizosphere soil of tomato.</title>
        <authorList>
            <person name="Dong H."/>
            <person name="Gao R."/>
        </authorList>
    </citation>
    <scope>NUCLEOTIDE SEQUENCE</scope>
    <source>
        <strain evidence="3">MMSM24</strain>
    </source>
</reference>
<evidence type="ECO:0000313" key="4">
    <source>
        <dbReference type="Proteomes" id="UP001165565"/>
    </source>
</evidence>
<dbReference type="PANTHER" id="PTHR34477:SF5">
    <property type="entry name" value="BSL5627 PROTEIN"/>
    <property type="match status" value="1"/>
</dbReference>
<evidence type="ECO:0000259" key="2">
    <source>
        <dbReference type="PROSITE" id="PS50164"/>
    </source>
</evidence>
<evidence type="ECO:0000256" key="1">
    <source>
        <dbReference type="ARBA" id="ARBA00007435"/>
    </source>
</evidence>